<evidence type="ECO:0000256" key="4">
    <source>
        <dbReference type="ARBA" id="ARBA00022771"/>
    </source>
</evidence>
<comment type="subcellular location">
    <subcellularLocation>
        <location evidence="1">Nucleus</location>
    </subcellularLocation>
</comment>
<organism evidence="9 10">
    <name type="scientific">Phialocephala subalpina</name>
    <dbReference type="NCBI Taxonomy" id="576137"/>
    <lineage>
        <taxon>Eukaryota</taxon>
        <taxon>Fungi</taxon>
        <taxon>Dikarya</taxon>
        <taxon>Ascomycota</taxon>
        <taxon>Pezizomycotina</taxon>
        <taxon>Leotiomycetes</taxon>
        <taxon>Helotiales</taxon>
        <taxon>Mollisiaceae</taxon>
        <taxon>Phialocephala</taxon>
        <taxon>Phialocephala fortinii species complex</taxon>
    </lineage>
</organism>
<evidence type="ECO:0000256" key="7">
    <source>
        <dbReference type="SAM" id="MobiDB-lite"/>
    </source>
</evidence>
<accession>A0A1L7X178</accession>
<dbReference type="InterPro" id="IPR051059">
    <property type="entry name" value="VerF-like"/>
</dbReference>
<dbReference type="Proteomes" id="UP000184330">
    <property type="component" value="Unassembled WGS sequence"/>
</dbReference>
<keyword evidence="4" id="KW-0863">Zinc-finger</keyword>
<dbReference type="PANTHER" id="PTHR40626">
    <property type="entry name" value="MIP31509P"/>
    <property type="match status" value="1"/>
</dbReference>
<dbReference type="GO" id="GO:0005634">
    <property type="term" value="C:nucleus"/>
    <property type="evidence" value="ECO:0007669"/>
    <property type="project" value="UniProtKB-SubCell"/>
</dbReference>
<evidence type="ECO:0000256" key="6">
    <source>
        <dbReference type="ARBA" id="ARBA00023242"/>
    </source>
</evidence>
<reference evidence="9 10" key="1">
    <citation type="submission" date="2016-03" db="EMBL/GenBank/DDBJ databases">
        <authorList>
            <person name="Ploux O."/>
        </authorList>
    </citation>
    <scope>NUCLEOTIDE SEQUENCE [LARGE SCALE GENOMIC DNA]</scope>
    <source>
        <strain evidence="9 10">UAMH 11012</strain>
    </source>
</reference>
<keyword evidence="2" id="KW-0479">Metal-binding</keyword>
<keyword evidence="6" id="KW-0539">Nucleus</keyword>
<keyword evidence="10" id="KW-1185">Reference proteome</keyword>
<evidence type="ECO:0000259" key="8">
    <source>
        <dbReference type="Pfam" id="PF04082"/>
    </source>
</evidence>
<feature type="region of interest" description="Disordered" evidence="7">
    <location>
        <begin position="142"/>
        <end position="172"/>
    </location>
</feature>
<dbReference type="GO" id="GO:0000785">
    <property type="term" value="C:chromatin"/>
    <property type="evidence" value="ECO:0007669"/>
    <property type="project" value="TreeGrafter"/>
</dbReference>
<dbReference type="GO" id="GO:0008270">
    <property type="term" value="F:zinc ion binding"/>
    <property type="evidence" value="ECO:0007669"/>
    <property type="project" value="UniProtKB-KW"/>
</dbReference>
<feature type="domain" description="Xylanolytic transcriptional activator regulatory" evidence="8">
    <location>
        <begin position="244"/>
        <end position="447"/>
    </location>
</feature>
<evidence type="ECO:0000256" key="3">
    <source>
        <dbReference type="ARBA" id="ARBA00022737"/>
    </source>
</evidence>
<evidence type="ECO:0000313" key="10">
    <source>
        <dbReference type="Proteomes" id="UP000184330"/>
    </source>
</evidence>
<dbReference type="GO" id="GO:0006351">
    <property type="term" value="P:DNA-templated transcription"/>
    <property type="evidence" value="ECO:0007669"/>
    <property type="project" value="InterPro"/>
</dbReference>
<proteinExistence type="predicted"/>
<dbReference type="EMBL" id="FJOG01000012">
    <property type="protein sequence ID" value="CZR58775.1"/>
    <property type="molecule type" value="Genomic_DNA"/>
</dbReference>
<dbReference type="OrthoDB" id="654211at2759"/>
<feature type="compositionally biased region" description="Polar residues" evidence="7">
    <location>
        <begin position="1"/>
        <end position="19"/>
    </location>
</feature>
<evidence type="ECO:0000256" key="1">
    <source>
        <dbReference type="ARBA" id="ARBA00004123"/>
    </source>
</evidence>
<gene>
    <name evidence="9" type="ORF">PAC_08667</name>
</gene>
<dbReference type="AlphaFoldDB" id="A0A1L7X178"/>
<feature type="region of interest" description="Disordered" evidence="7">
    <location>
        <begin position="1"/>
        <end position="22"/>
    </location>
</feature>
<keyword evidence="5" id="KW-0862">Zinc</keyword>
<dbReference type="GO" id="GO:0000978">
    <property type="term" value="F:RNA polymerase II cis-regulatory region sequence-specific DNA binding"/>
    <property type="evidence" value="ECO:0007669"/>
    <property type="project" value="InterPro"/>
</dbReference>
<dbReference type="GO" id="GO:0000981">
    <property type="term" value="F:DNA-binding transcription factor activity, RNA polymerase II-specific"/>
    <property type="evidence" value="ECO:0007669"/>
    <property type="project" value="InterPro"/>
</dbReference>
<keyword evidence="3" id="KW-0677">Repeat</keyword>
<dbReference type="CDD" id="cd12148">
    <property type="entry name" value="fungal_TF_MHR"/>
    <property type="match status" value="1"/>
</dbReference>
<dbReference type="InterPro" id="IPR007219">
    <property type="entry name" value="XnlR_reg_dom"/>
</dbReference>
<dbReference type="PANTHER" id="PTHR40626:SF3">
    <property type="entry name" value="TRANSCRIPTION FACTOR WITH C2H2 AND ZN(2)-CYS(6) DNA BINDING DOMAIN (EUROFUNG)-RELATED"/>
    <property type="match status" value="1"/>
</dbReference>
<protein>
    <recommendedName>
        <fullName evidence="8">Xylanolytic transcriptional activator regulatory domain-containing protein</fullName>
    </recommendedName>
</protein>
<dbReference type="STRING" id="576137.A0A1L7X178"/>
<dbReference type="Pfam" id="PF04082">
    <property type="entry name" value="Fungal_trans"/>
    <property type="match status" value="1"/>
</dbReference>
<evidence type="ECO:0000313" key="9">
    <source>
        <dbReference type="EMBL" id="CZR58775.1"/>
    </source>
</evidence>
<evidence type="ECO:0000256" key="2">
    <source>
        <dbReference type="ARBA" id="ARBA00022723"/>
    </source>
</evidence>
<evidence type="ECO:0000256" key="5">
    <source>
        <dbReference type="ARBA" id="ARBA00022833"/>
    </source>
</evidence>
<sequence>MSSSNQTTLSNQVEASQSPGEEDYVSDLEVNYDFEDNLNFPQPFSMTNLTDADWLDLDWNAQFPMQVPGNAPSHNELHSQNLSQSSSSCQLQLSCSLTSIHESTRFQPSFDFLLNFTRASGLKVIFNYKRCRSPRTTTCHVSQQSFHHNESTSEARIPGSQDSCPRRKSGSNVMSSTHRVSLVSLIESLDDPLFGQTKAIWDNFRVSRIRSSQIALESVDDPDRADERCLQFFCPENLRKFTRLFWDEWYPHCPIIHKPTFNMFNAPVMLLVPMAIIGAFMSDLAEDVSLAMEWLEFGEEIVFSSAILSAEPVERVASKVDIPPLRVIQAAYMTCILLNWEGSDTMKRRVRHHHFAAVVSAVREIGVSSSNHYPFDFVNACNFSWHKFIEREEAIRTFTYVFLLDTAFVIFNNTPPRMVLHEMNLDMTTPESCFQADNAADCYRRWHAHVSQHFALPGSTPLLLGEAISILMRDNYDAHALRFANLSTLSLFTVVAGLHTVVFQQLSLFTCLPTSLQPVRAALSRWQSLWRLRSDHVHIHSHDTGMTPGRESWQDTGFIGQAQEFARLVIARLDRVEGQTRAVGNVVGLRQATPSAEAAAGEKLDDTSMTVVTDLMLSLTFGGG</sequence>
<name>A0A1L7X178_9HELO</name>